<evidence type="ECO:0000256" key="4">
    <source>
        <dbReference type="PIRNR" id="PIRNR006386"/>
    </source>
</evidence>
<evidence type="ECO:0000256" key="2">
    <source>
        <dbReference type="ARBA" id="ARBA00022679"/>
    </source>
</evidence>
<feature type="domain" description="DSBA-like thioredoxin" evidence="6">
    <location>
        <begin position="6"/>
        <end position="206"/>
    </location>
</feature>
<feature type="active site" description="Nucleophile" evidence="5">
    <location>
        <position position="14"/>
    </location>
</feature>
<organism evidence="7 8">
    <name type="scientific">Setomelanomma holmii</name>
    <dbReference type="NCBI Taxonomy" id="210430"/>
    <lineage>
        <taxon>Eukaryota</taxon>
        <taxon>Fungi</taxon>
        <taxon>Dikarya</taxon>
        <taxon>Ascomycota</taxon>
        <taxon>Pezizomycotina</taxon>
        <taxon>Dothideomycetes</taxon>
        <taxon>Pleosporomycetidae</taxon>
        <taxon>Pleosporales</taxon>
        <taxon>Pleosporineae</taxon>
        <taxon>Phaeosphaeriaceae</taxon>
        <taxon>Setomelanomma</taxon>
    </lineage>
</organism>
<comment type="catalytic activity">
    <reaction evidence="3 4">
        <text>RX + glutathione = an S-substituted glutathione + a halide anion + H(+)</text>
        <dbReference type="Rhea" id="RHEA:16437"/>
        <dbReference type="ChEBI" id="CHEBI:15378"/>
        <dbReference type="ChEBI" id="CHEBI:16042"/>
        <dbReference type="ChEBI" id="CHEBI:17792"/>
        <dbReference type="ChEBI" id="CHEBI:57925"/>
        <dbReference type="ChEBI" id="CHEBI:90779"/>
        <dbReference type="EC" id="2.5.1.18"/>
    </reaction>
</comment>
<dbReference type="Gene3D" id="3.40.30.10">
    <property type="entry name" value="Glutaredoxin"/>
    <property type="match status" value="1"/>
</dbReference>
<dbReference type="EC" id="2.5.1.18" evidence="4"/>
<dbReference type="AlphaFoldDB" id="A0A9P4HHU6"/>
<evidence type="ECO:0000256" key="5">
    <source>
        <dbReference type="PIRSR" id="PIRSR006386-1"/>
    </source>
</evidence>
<gene>
    <name evidence="7" type="ORF">EK21DRAFT_97358</name>
</gene>
<dbReference type="PANTHER" id="PTHR42943">
    <property type="entry name" value="GLUTATHIONE S-TRANSFERASE KAPPA"/>
    <property type="match status" value="1"/>
</dbReference>
<dbReference type="GO" id="GO:0016853">
    <property type="term" value="F:isomerase activity"/>
    <property type="evidence" value="ECO:0007669"/>
    <property type="project" value="UniProtKB-KW"/>
</dbReference>
<comment type="caution">
    <text evidence="7">The sequence shown here is derived from an EMBL/GenBank/DDBJ whole genome shotgun (WGS) entry which is preliminary data.</text>
</comment>
<sequence length="220" mass="24925">MSQPEIKLYVDVVSPFAYIAFYLLKNSPTFKSCEITYVPIVLGGLMKACNNTPPLSITNKDKWINAERLRWAKYFNIPMSTESPPGFPVNTLPVQRTLASLSLSHPRSLPQAVELFWQNVWVHWNDPMKPENMQGIVRTIVGSDEEARKVIERTKTDEVKKLLTANTNQAFKDGAFGLPWFVATNSKGETETYWGVDHMGQLCDHLGLERPTGKGWRALL</sequence>
<dbReference type="PANTHER" id="PTHR42943:SF2">
    <property type="entry name" value="GLUTATHIONE S-TRANSFERASE KAPPA 1"/>
    <property type="match status" value="1"/>
</dbReference>
<evidence type="ECO:0000313" key="7">
    <source>
        <dbReference type="EMBL" id="KAF2034723.1"/>
    </source>
</evidence>
<evidence type="ECO:0000313" key="8">
    <source>
        <dbReference type="Proteomes" id="UP000799777"/>
    </source>
</evidence>
<reference evidence="7" key="1">
    <citation type="journal article" date="2020" name="Stud. Mycol.">
        <title>101 Dothideomycetes genomes: a test case for predicting lifestyles and emergence of pathogens.</title>
        <authorList>
            <person name="Haridas S."/>
            <person name="Albert R."/>
            <person name="Binder M."/>
            <person name="Bloem J."/>
            <person name="Labutti K."/>
            <person name="Salamov A."/>
            <person name="Andreopoulos B."/>
            <person name="Baker S."/>
            <person name="Barry K."/>
            <person name="Bills G."/>
            <person name="Bluhm B."/>
            <person name="Cannon C."/>
            <person name="Castanera R."/>
            <person name="Culley D."/>
            <person name="Daum C."/>
            <person name="Ezra D."/>
            <person name="Gonzalez J."/>
            <person name="Henrissat B."/>
            <person name="Kuo A."/>
            <person name="Liang C."/>
            <person name="Lipzen A."/>
            <person name="Lutzoni F."/>
            <person name="Magnuson J."/>
            <person name="Mondo S."/>
            <person name="Nolan M."/>
            <person name="Ohm R."/>
            <person name="Pangilinan J."/>
            <person name="Park H.-J."/>
            <person name="Ramirez L."/>
            <person name="Alfaro M."/>
            <person name="Sun H."/>
            <person name="Tritt A."/>
            <person name="Yoshinaga Y."/>
            <person name="Zwiers L.-H."/>
            <person name="Turgeon B."/>
            <person name="Goodwin S."/>
            <person name="Spatafora J."/>
            <person name="Crous P."/>
            <person name="Grigoriev I."/>
        </authorList>
    </citation>
    <scope>NUCLEOTIDE SEQUENCE</scope>
    <source>
        <strain evidence="7">CBS 110217</strain>
    </source>
</reference>
<accession>A0A9P4HHU6</accession>
<dbReference type="Pfam" id="PF01323">
    <property type="entry name" value="DSBA"/>
    <property type="match status" value="1"/>
</dbReference>
<keyword evidence="7" id="KW-0413">Isomerase</keyword>
<dbReference type="GO" id="GO:0005777">
    <property type="term" value="C:peroxisome"/>
    <property type="evidence" value="ECO:0007669"/>
    <property type="project" value="TreeGrafter"/>
</dbReference>
<name>A0A9P4HHU6_9PLEO</name>
<keyword evidence="8" id="KW-1185">Reference proteome</keyword>
<dbReference type="InterPro" id="IPR014440">
    <property type="entry name" value="HCCAis_GSTk"/>
</dbReference>
<dbReference type="SUPFAM" id="SSF52833">
    <property type="entry name" value="Thioredoxin-like"/>
    <property type="match status" value="1"/>
</dbReference>
<dbReference type="GO" id="GO:0004602">
    <property type="term" value="F:glutathione peroxidase activity"/>
    <property type="evidence" value="ECO:0007669"/>
    <property type="project" value="TreeGrafter"/>
</dbReference>
<evidence type="ECO:0000256" key="1">
    <source>
        <dbReference type="ARBA" id="ARBA00006494"/>
    </source>
</evidence>
<dbReference type="InterPro" id="IPR001853">
    <property type="entry name" value="DSBA-like_thioredoxin_dom"/>
</dbReference>
<dbReference type="InterPro" id="IPR036249">
    <property type="entry name" value="Thioredoxin-like_sf"/>
</dbReference>
<dbReference type="PIRSF" id="PIRSF006386">
    <property type="entry name" value="HCCAis_GSTk"/>
    <property type="match status" value="1"/>
</dbReference>
<protein>
    <recommendedName>
        <fullName evidence="4">Glutathione S-transferase kappa</fullName>
        <ecNumber evidence="4">2.5.1.18</ecNumber>
    </recommendedName>
</protein>
<evidence type="ECO:0000259" key="6">
    <source>
        <dbReference type="Pfam" id="PF01323"/>
    </source>
</evidence>
<dbReference type="FunFam" id="3.40.30.10:FF:000096">
    <property type="entry name" value="Glutathione S-transferase kappa"/>
    <property type="match status" value="1"/>
</dbReference>
<dbReference type="InterPro" id="IPR051924">
    <property type="entry name" value="GST_Kappa/NadH"/>
</dbReference>
<evidence type="ECO:0000256" key="3">
    <source>
        <dbReference type="ARBA" id="ARBA00047960"/>
    </source>
</evidence>
<dbReference type="GO" id="GO:0006749">
    <property type="term" value="P:glutathione metabolic process"/>
    <property type="evidence" value="ECO:0007669"/>
    <property type="project" value="TreeGrafter"/>
</dbReference>
<dbReference type="OrthoDB" id="4664297at2759"/>
<dbReference type="GO" id="GO:0005739">
    <property type="term" value="C:mitochondrion"/>
    <property type="evidence" value="ECO:0007669"/>
    <property type="project" value="TreeGrafter"/>
</dbReference>
<dbReference type="GO" id="GO:0004364">
    <property type="term" value="F:glutathione transferase activity"/>
    <property type="evidence" value="ECO:0007669"/>
    <property type="project" value="UniProtKB-UniRule"/>
</dbReference>
<keyword evidence="2 4" id="KW-0808">Transferase</keyword>
<dbReference type="Proteomes" id="UP000799777">
    <property type="component" value="Unassembled WGS sequence"/>
</dbReference>
<proteinExistence type="inferred from homology"/>
<dbReference type="EMBL" id="ML978160">
    <property type="protein sequence ID" value="KAF2034723.1"/>
    <property type="molecule type" value="Genomic_DNA"/>
</dbReference>
<comment type="similarity">
    <text evidence="1 4">Belongs to the GST superfamily. Kappa family.</text>
</comment>